<sequence>MDSQLFVFAFVLATCIWQVQPVQGTIPHILGFVLGCPADETGSLCAGCERVCGEDANIKCVRICSPGCICKSGWIRKDGDCVKMDECSGLESREKNLIEKSSKYKANRSPASH</sequence>
<dbReference type="InParanoid" id="A0A0P8XDN4"/>
<dbReference type="InterPro" id="IPR036084">
    <property type="entry name" value="Ser_inhib-like_sf"/>
</dbReference>
<dbReference type="Proteomes" id="UP000007801">
    <property type="component" value="Unassembled WGS sequence"/>
</dbReference>
<gene>
    <name evidence="3" type="primary">Dana\GF27057</name>
    <name evidence="3" type="ORF">GF27057</name>
</gene>
<evidence type="ECO:0000313" key="4">
    <source>
        <dbReference type="Proteomes" id="UP000007801"/>
    </source>
</evidence>
<feature type="signal peptide" evidence="1">
    <location>
        <begin position="1"/>
        <end position="24"/>
    </location>
</feature>
<evidence type="ECO:0000313" key="3">
    <source>
        <dbReference type="EMBL" id="KPU72909.1"/>
    </source>
</evidence>
<reference evidence="3 4" key="1">
    <citation type="journal article" date="2007" name="Nature">
        <title>Evolution of genes and genomes on the Drosophila phylogeny.</title>
        <authorList>
            <consortium name="Drosophila 12 Genomes Consortium"/>
            <person name="Clark A.G."/>
            <person name="Eisen M.B."/>
            <person name="Smith D.R."/>
            <person name="Bergman C.M."/>
            <person name="Oliver B."/>
            <person name="Markow T.A."/>
            <person name="Kaufman T.C."/>
            <person name="Kellis M."/>
            <person name="Gelbart W."/>
            <person name="Iyer V.N."/>
            <person name="Pollard D.A."/>
            <person name="Sackton T.B."/>
            <person name="Larracuente A.M."/>
            <person name="Singh N.D."/>
            <person name="Abad J.P."/>
            <person name="Abt D.N."/>
            <person name="Adryan B."/>
            <person name="Aguade M."/>
            <person name="Akashi H."/>
            <person name="Anderson W.W."/>
            <person name="Aquadro C.F."/>
            <person name="Ardell D.H."/>
            <person name="Arguello R."/>
            <person name="Artieri C.G."/>
            <person name="Barbash D.A."/>
            <person name="Barker D."/>
            <person name="Barsanti P."/>
            <person name="Batterham P."/>
            <person name="Batzoglou S."/>
            <person name="Begun D."/>
            <person name="Bhutkar A."/>
            <person name="Blanco E."/>
            <person name="Bosak S.A."/>
            <person name="Bradley R.K."/>
            <person name="Brand A.D."/>
            <person name="Brent M.R."/>
            <person name="Brooks A.N."/>
            <person name="Brown R.H."/>
            <person name="Butlin R.K."/>
            <person name="Caggese C."/>
            <person name="Calvi B.R."/>
            <person name="Bernardo de Carvalho A."/>
            <person name="Caspi A."/>
            <person name="Castrezana S."/>
            <person name="Celniker S.E."/>
            <person name="Chang J.L."/>
            <person name="Chapple C."/>
            <person name="Chatterji S."/>
            <person name="Chinwalla A."/>
            <person name="Civetta A."/>
            <person name="Clifton S.W."/>
            <person name="Comeron J.M."/>
            <person name="Costello J.C."/>
            <person name="Coyne J.A."/>
            <person name="Daub J."/>
            <person name="David R.G."/>
            <person name="Delcher A.L."/>
            <person name="Delehaunty K."/>
            <person name="Do C.B."/>
            <person name="Ebling H."/>
            <person name="Edwards K."/>
            <person name="Eickbush T."/>
            <person name="Evans J.D."/>
            <person name="Filipski A."/>
            <person name="Findeiss S."/>
            <person name="Freyhult E."/>
            <person name="Fulton L."/>
            <person name="Fulton R."/>
            <person name="Garcia A.C."/>
            <person name="Gardiner A."/>
            <person name="Garfield D.A."/>
            <person name="Garvin B.E."/>
            <person name="Gibson G."/>
            <person name="Gilbert D."/>
            <person name="Gnerre S."/>
            <person name="Godfrey J."/>
            <person name="Good R."/>
            <person name="Gotea V."/>
            <person name="Gravely B."/>
            <person name="Greenberg A.J."/>
            <person name="Griffiths-Jones S."/>
            <person name="Gross S."/>
            <person name="Guigo R."/>
            <person name="Gustafson E.A."/>
            <person name="Haerty W."/>
            <person name="Hahn M.W."/>
            <person name="Halligan D.L."/>
            <person name="Halpern A.L."/>
            <person name="Halter G.M."/>
            <person name="Han M.V."/>
            <person name="Heger A."/>
            <person name="Hillier L."/>
            <person name="Hinrichs A.S."/>
            <person name="Holmes I."/>
            <person name="Hoskins R.A."/>
            <person name="Hubisz M.J."/>
            <person name="Hultmark D."/>
            <person name="Huntley M.A."/>
            <person name="Jaffe D.B."/>
            <person name="Jagadeeshan S."/>
            <person name="Jeck W.R."/>
            <person name="Johnson J."/>
            <person name="Jones C.D."/>
            <person name="Jordan W.C."/>
            <person name="Karpen G.H."/>
            <person name="Kataoka E."/>
            <person name="Keightley P.D."/>
            <person name="Kheradpour P."/>
            <person name="Kirkness E.F."/>
            <person name="Koerich L.B."/>
            <person name="Kristiansen K."/>
            <person name="Kudrna D."/>
            <person name="Kulathinal R.J."/>
            <person name="Kumar S."/>
            <person name="Kwok R."/>
            <person name="Lander E."/>
            <person name="Langley C.H."/>
            <person name="Lapoint R."/>
            <person name="Lazzaro B.P."/>
            <person name="Lee S.J."/>
            <person name="Levesque L."/>
            <person name="Li R."/>
            <person name="Lin C.F."/>
            <person name="Lin M.F."/>
            <person name="Lindblad-Toh K."/>
            <person name="Llopart A."/>
            <person name="Long M."/>
            <person name="Low L."/>
            <person name="Lozovsky E."/>
            <person name="Lu J."/>
            <person name="Luo M."/>
            <person name="Machado C.A."/>
            <person name="Makalowski W."/>
            <person name="Marzo M."/>
            <person name="Matsuda M."/>
            <person name="Matzkin L."/>
            <person name="McAllister B."/>
            <person name="McBride C.S."/>
            <person name="McKernan B."/>
            <person name="McKernan K."/>
            <person name="Mendez-Lago M."/>
            <person name="Minx P."/>
            <person name="Mollenhauer M.U."/>
            <person name="Montooth K."/>
            <person name="Mount S.M."/>
            <person name="Mu X."/>
            <person name="Myers E."/>
            <person name="Negre B."/>
            <person name="Newfeld S."/>
            <person name="Nielsen R."/>
            <person name="Noor M.A."/>
            <person name="O'Grady P."/>
            <person name="Pachter L."/>
            <person name="Papaceit M."/>
            <person name="Parisi M.J."/>
            <person name="Parisi M."/>
            <person name="Parts L."/>
            <person name="Pedersen J.S."/>
            <person name="Pesole G."/>
            <person name="Phillippy A.M."/>
            <person name="Ponting C.P."/>
            <person name="Pop M."/>
            <person name="Porcelli D."/>
            <person name="Powell J.R."/>
            <person name="Prohaska S."/>
            <person name="Pruitt K."/>
            <person name="Puig M."/>
            <person name="Quesneville H."/>
            <person name="Ram K.R."/>
            <person name="Rand D."/>
            <person name="Rasmussen M.D."/>
            <person name="Reed L.K."/>
            <person name="Reenan R."/>
            <person name="Reily A."/>
            <person name="Remington K.A."/>
            <person name="Rieger T.T."/>
            <person name="Ritchie M.G."/>
            <person name="Robin C."/>
            <person name="Rogers Y.H."/>
            <person name="Rohde C."/>
            <person name="Rozas J."/>
            <person name="Rubenfield M.J."/>
            <person name="Ruiz A."/>
            <person name="Russo S."/>
            <person name="Salzberg S.L."/>
            <person name="Sanchez-Gracia A."/>
            <person name="Saranga D.J."/>
            <person name="Sato H."/>
            <person name="Schaeffer S.W."/>
            <person name="Schatz M.C."/>
            <person name="Schlenke T."/>
            <person name="Schwartz R."/>
            <person name="Segarra C."/>
            <person name="Singh R.S."/>
            <person name="Sirot L."/>
            <person name="Sirota M."/>
            <person name="Sisneros N.B."/>
            <person name="Smith C.D."/>
            <person name="Smith T.F."/>
            <person name="Spieth J."/>
            <person name="Stage D.E."/>
            <person name="Stark A."/>
            <person name="Stephan W."/>
            <person name="Strausberg R.L."/>
            <person name="Strempel S."/>
            <person name="Sturgill D."/>
            <person name="Sutton G."/>
            <person name="Sutton G.G."/>
            <person name="Tao W."/>
            <person name="Teichmann S."/>
            <person name="Tobari Y.N."/>
            <person name="Tomimura Y."/>
            <person name="Tsolas J.M."/>
            <person name="Valente V.L."/>
            <person name="Venter E."/>
            <person name="Venter J.C."/>
            <person name="Vicario S."/>
            <person name="Vieira F.G."/>
            <person name="Vilella A.J."/>
            <person name="Villasante A."/>
            <person name="Walenz B."/>
            <person name="Wang J."/>
            <person name="Wasserman M."/>
            <person name="Watts T."/>
            <person name="Wilson D."/>
            <person name="Wilson R.K."/>
            <person name="Wing R.A."/>
            <person name="Wolfner M.F."/>
            <person name="Wong A."/>
            <person name="Wong G.K."/>
            <person name="Wu C.I."/>
            <person name="Wu G."/>
            <person name="Yamamoto D."/>
            <person name="Yang H.P."/>
            <person name="Yang S.P."/>
            <person name="Yorke J.A."/>
            <person name="Yoshida K."/>
            <person name="Zdobnov E."/>
            <person name="Zhang P."/>
            <person name="Zhang Y."/>
            <person name="Zimin A.V."/>
            <person name="Baldwin J."/>
            <person name="Abdouelleil A."/>
            <person name="Abdulkadir J."/>
            <person name="Abebe A."/>
            <person name="Abera B."/>
            <person name="Abreu J."/>
            <person name="Acer S.C."/>
            <person name="Aftuck L."/>
            <person name="Alexander A."/>
            <person name="An P."/>
            <person name="Anderson E."/>
            <person name="Anderson S."/>
            <person name="Arachi H."/>
            <person name="Azer M."/>
            <person name="Bachantsang P."/>
            <person name="Barry A."/>
            <person name="Bayul T."/>
            <person name="Berlin A."/>
            <person name="Bessette D."/>
            <person name="Bloom T."/>
            <person name="Blye J."/>
            <person name="Boguslavskiy L."/>
            <person name="Bonnet C."/>
            <person name="Boukhgalter B."/>
            <person name="Bourzgui I."/>
            <person name="Brown A."/>
            <person name="Cahill P."/>
            <person name="Channer S."/>
            <person name="Cheshatsang Y."/>
            <person name="Chuda L."/>
            <person name="Citroen M."/>
            <person name="Collymore A."/>
            <person name="Cooke P."/>
            <person name="Costello M."/>
            <person name="D'Aco K."/>
            <person name="Daza R."/>
            <person name="De Haan G."/>
            <person name="DeGray S."/>
            <person name="DeMaso C."/>
            <person name="Dhargay N."/>
            <person name="Dooley K."/>
            <person name="Dooley E."/>
            <person name="Doricent M."/>
            <person name="Dorje P."/>
            <person name="Dorjee K."/>
            <person name="Dupes A."/>
            <person name="Elong R."/>
            <person name="Falk J."/>
            <person name="Farina A."/>
            <person name="Faro S."/>
            <person name="Ferguson D."/>
            <person name="Fisher S."/>
            <person name="Foley C.D."/>
            <person name="Franke A."/>
            <person name="Friedrich D."/>
            <person name="Gadbois L."/>
            <person name="Gearin G."/>
            <person name="Gearin C.R."/>
            <person name="Giannoukos G."/>
            <person name="Goode T."/>
            <person name="Graham J."/>
            <person name="Grandbois E."/>
            <person name="Grewal S."/>
            <person name="Gyaltsen K."/>
            <person name="Hafez N."/>
            <person name="Hagos B."/>
            <person name="Hall J."/>
            <person name="Henson C."/>
            <person name="Hollinger A."/>
            <person name="Honan T."/>
            <person name="Huard M.D."/>
            <person name="Hughes L."/>
            <person name="Hurhula B."/>
            <person name="Husby M.E."/>
            <person name="Kamat A."/>
            <person name="Kanga B."/>
            <person name="Kashin S."/>
            <person name="Khazanovich D."/>
            <person name="Kisner P."/>
            <person name="Lance K."/>
            <person name="Lara M."/>
            <person name="Lee W."/>
            <person name="Lennon N."/>
            <person name="Letendre F."/>
            <person name="LeVine R."/>
            <person name="Lipovsky A."/>
            <person name="Liu X."/>
            <person name="Liu J."/>
            <person name="Liu S."/>
            <person name="Lokyitsang T."/>
            <person name="Lokyitsang Y."/>
            <person name="Lubonja R."/>
            <person name="Lui A."/>
            <person name="MacDonald P."/>
            <person name="Magnisalis V."/>
            <person name="Maru K."/>
            <person name="Matthews C."/>
            <person name="McCusker W."/>
            <person name="McDonough S."/>
            <person name="Mehta T."/>
            <person name="Meldrim J."/>
            <person name="Meneus L."/>
            <person name="Mihai O."/>
            <person name="Mihalev A."/>
            <person name="Mihova T."/>
            <person name="Mittelman R."/>
            <person name="Mlenga V."/>
            <person name="Montmayeur A."/>
            <person name="Mulrain L."/>
            <person name="Navidi A."/>
            <person name="Naylor J."/>
            <person name="Negash T."/>
            <person name="Nguyen T."/>
            <person name="Nguyen N."/>
            <person name="Nicol R."/>
            <person name="Norbu C."/>
            <person name="Norbu N."/>
            <person name="Novod N."/>
            <person name="O'Neill B."/>
            <person name="Osman S."/>
            <person name="Markiewicz E."/>
            <person name="Oyono O.L."/>
            <person name="Patti C."/>
            <person name="Phunkhang P."/>
            <person name="Pierre F."/>
            <person name="Priest M."/>
            <person name="Raghuraman S."/>
            <person name="Rege F."/>
            <person name="Reyes R."/>
            <person name="Rise C."/>
            <person name="Rogov P."/>
            <person name="Ross K."/>
            <person name="Ryan E."/>
            <person name="Settipalli S."/>
            <person name="Shea T."/>
            <person name="Sherpa N."/>
            <person name="Shi L."/>
            <person name="Shih D."/>
            <person name="Sparrow T."/>
            <person name="Spaulding J."/>
            <person name="Stalker J."/>
            <person name="Stange-Thomann N."/>
            <person name="Stavropoulos S."/>
            <person name="Stone C."/>
            <person name="Strader C."/>
            <person name="Tesfaye S."/>
            <person name="Thomson T."/>
            <person name="Thoulutsang Y."/>
            <person name="Thoulutsang D."/>
            <person name="Topham K."/>
            <person name="Topping I."/>
            <person name="Tsamla T."/>
            <person name="Vassiliev H."/>
            <person name="Vo A."/>
            <person name="Wangchuk T."/>
            <person name="Wangdi T."/>
            <person name="Weiand M."/>
            <person name="Wilkinson J."/>
            <person name="Wilson A."/>
            <person name="Yadav S."/>
            <person name="Young G."/>
            <person name="Yu Q."/>
            <person name="Zembek L."/>
            <person name="Zhong D."/>
            <person name="Zimmer A."/>
            <person name="Zwirko Z."/>
            <person name="Jaffe D.B."/>
            <person name="Alvarez P."/>
            <person name="Brockman W."/>
            <person name="Butler J."/>
            <person name="Chin C."/>
            <person name="Gnerre S."/>
            <person name="Grabherr M."/>
            <person name="Kleber M."/>
            <person name="Mauceli E."/>
            <person name="MacCallum I."/>
        </authorList>
    </citation>
    <scope>NUCLEOTIDE SEQUENCE [LARGE SCALE GENOMIC DNA]</scope>
    <source>
        <strain evidence="4">Tucson 14024-0371.13</strain>
    </source>
</reference>
<dbReference type="OrthoDB" id="6236007at2759"/>
<dbReference type="CDD" id="cd19941">
    <property type="entry name" value="TIL"/>
    <property type="match status" value="1"/>
</dbReference>
<feature type="chain" id="PRO_5006153873" description="TIL domain-containing protein" evidence="1">
    <location>
        <begin position="25"/>
        <end position="113"/>
    </location>
</feature>
<name>A0A0P8XDN4_DROAN</name>
<dbReference type="STRING" id="7217.A0A0P8XDN4"/>
<dbReference type="KEGG" id="dan:26514466"/>
<dbReference type="Pfam" id="PF01826">
    <property type="entry name" value="TIL"/>
    <property type="match status" value="1"/>
</dbReference>
<accession>A0A0P8XDN4</accession>
<proteinExistence type="predicted"/>
<evidence type="ECO:0000256" key="1">
    <source>
        <dbReference type="SAM" id="SignalP"/>
    </source>
</evidence>
<dbReference type="InterPro" id="IPR002919">
    <property type="entry name" value="TIL_dom"/>
</dbReference>
<protein>
    <recommendedName>
        <fullName evidence="2">TIL domain-containing protein</fullName>
    </recommendedName>
</protein>
<dbReference type="Gene3D" id="2.10.25.10">
    <property type="entry name" value="Laminin"/>
    <property type="match status" value="1"/>
</dbReference>
<dbReference type="SUPFAM" id="SSF57567">
    <property type="entry name" value="Serine protease inhibitors"/>
    <property type="match status" value="1"/>
</dbReference>
<organism evidence="3 4">
    <name type="scientific">Drosophila ananassae</name>
    <name type="common">Fruit fly</name>
    <dbReference type="NCBI Taxonomy" id="7217"/>
    <lineage>
        <taxon>Eukaryota</taxon>
        <taxon>Metazoa</taxon>
        <taxon>Ecdysozoa</taxon>
        <taxon>Arthropoda</taxon>
        <taxon>Hexapoda</taxon>
        <taxon>Insecta</taxon>
        <taxon>Pterygota</taxon>
        <taxon>Neoptera</taxon>
        <taxon>Endopterygota</taxon>
        <taxon>Diptera</taxon>
        <taxon>Brachycera</taxon>
        <taxon>Muscomorpha</taxon>
        <taxon>Ephydroidea</taxon>
        <taxon>Drosophilidae</taxon>
        <taxon>Drosophila</taxon>
        <taxon>Sophophora</taxon>
    </lineage>
</organism>
<dbReference type="AlphaFoldDB" id="A0A0P8XDN4"/>
<keyword evidence="1" id="KW-0732">Signal</keyword>
<feature type="domain" description="TIL" evidence="2">
    <location>
        <begin position="36"/>
        <end position="87"/>
    </location>
</feature>
<dbReference type="GeneID" id="26514466"/>
<keyword evidence="4" id="KW-1185">Reference proteome</keyword>
<evidence type="ECO:0000259" key="2">
    <source>
        <dbReference type="Pfam" id="PF01826"/>
    </source>
</evidence>
<dbReference type="EMBL" id="CH902623">
    <property type="protein sequence ID" value="KPU72909.1"/>
    <property type="molecule type" value="Genomic_DNA"/>
</dbReference>